<name>A0AAD5VYI5_9AGAR</name>
<evidence type="ECO:0000313" key="2">
    <source>
        <dbReference type="EMBL" id="KAJ3571371.1"/>
    </source>
</evidence>
<protein>
    <submittedName>
        <fullName evidence="2">Uncharacterized protein</fullName>
    </submittedName>
</protein>
<keyword evidence="3" id="KW-1185">Reference proteome</keyword>
<dbReference type="InterPro" id="IPR004242">
    <property type="entry name" value="Transposase_21"/>
</dbReference>
<sequence>MPKPKGLASSDQSQSRRCNCQECGPEGRILAPNEWRAHRTRQRKREAIDRKFNQVSLDLSELDTTPDPDPGPNLDGVPVDDQVEVGEVNFLEEEERLGEKWLQLTLKRVEERLAENAIEDIKPGSLRFFEDLPNRNTRPLDPNLPQNRAVMKYEQWLSDTKQVLQLLQLHHTRDQSLRKRIDACFQSIEEEILALNQVMSREMKCQVTAIKRARNSPLIDSRDYMILPTLLLEPFASLVYLLIIILHLLSGAALRLANCGNSQINPLLTYDQTLPNRVEDMLDFLKLEPKYRSYACCPKCFCTYAVEPTFPAQCTYTDFPGDAPCGRQLHKSGPRSDQPIPTREYIVQNFSDWLARLYNRPGMEEHLDQSRRSRSNSGEMSDIWDAPVLQDFKGPDGQNFFDYSGRESRLAFSLNMDGFNPFTNKQAGKQISTSGIYLICLNLLPELRYRPENIFLVGVVPGPSEPHVHEINHVLKPLIDIFVDLWETGVYLMRTPNHSTGRHVKAVIIPLVCDLPATRKVAGLGGHAFTRFCSECMLAQDDIEDIDFENWEWRTMENHRKAAHRWRMAKSKIHTKGDF</sequence>
<dbReference type="EMBL" id="JANIEX010000189">
    <property type="protein sequence ID" value="KAJ3571371.1"/>
    <property type="molecule type" value="Genomic_DNA"/>
</dbReference>
<accession>A0AAD5VYI5</accession>
<dbReference type="Proteomes" id="UP001213000">
    <property type="component" value="Unassembled WGS sequence"/>
</dbReference>
<comment type="caution">
    <text evidence="2">The sequence shown here is derived from an EMBL/GenBank/DDBJ whole genome shotgun (WGS) entry which is preliminary data.</text>
</comment>
<gene>
    <name evidence="2" type="ORF">NP233_g3798</name>
</gene>
<organism evidence="2 3">
    <name type="scientific">Leucocoprinus birnbaumii</name>
    <dbReference type="NCBI Taxonomy" id="56174"/>
    <lineage>
        <taxon>Eukaryota</taxon>
        <taxon>Fungi</taxon>
        <taxon>Dikarya</taxon>
        <taxon>Basidiomycota</taxon>
        <taxon>Agaricomycotina</taxon>
        <taxon>Agaricomycetes</taxon>
        <taxon>Agaricomycetidae</taxon>
        <taxon>Agaricales</taxon>
        <taxon>Agaricineae</taxon>
        <taxon>Agaricaceae</taxon>
        <taxon>Leucocoprinus</taxon>
    </lineage>
</organism>
<reference evidence="2" key="1">
    <citation type="submission" date="2022-07" db="EMBL/GenBank/DDBJ databases">
        <title>Genome Sequence of Leucocoprinus birnbaumii.</title>
        <authorList>
            <person name="Buettner E."/>
        </authorList>
    </citation>
    <scope>NUCLEOTIDE SEQUENCE</scope>
    <source>
        <strain evidence="2">VT141</strain>
    </source>
</reference>
<dbReference type="Pfam" id="PF02992">
    <property type="entry name" value="Transposase_21"/>
    <property type="match status" value="1"/>
</dbReference>
<dbReference type="AlphaFoldDB" id="A0AAD5VYI5"/>
<evidence type="ECO:0000256" key="1">
    <source>
        <dbReference type="SAM" id="MobiDB-lite"/>
    </source>
</evidence>
<evidence type="ECO:0000313" key="3">
    <source>
        <dbReference type="Proteomes" id="UP001213000"/>
    </source>
</evidence>
<feature type="region of interest" description="Disordered" evidence="1">
    <location>
        <begin position="57"/>
        <end position="79"/>
    </location>
</feature>
<feature type="region of interest" description="Disordered" evidence="1">
    <location>
        <begin position="1"/>
        <end position="23"/>
    </location>
</feature>
<feature type="compositionally biased region" description="Polar residues" evidence="1">
    <location>
        <begin position="9"/>
        <end position="18"/>
    </location>
</feature>
<proteinExistence type="predicted"/>